<accession>A0A015KX32</accession>
<keyword evidence="2" id="KW-0812">Transmembrane</keyword>
<reference evidence="3 4" key="1">
    <citation type="submission" date="2014-02" db="EMBL/GenBank/DDBJ databases">
        <title>Single nucleus genome sequencing reveals high similarity among nuclei of an endomycorrhizal fungus.</title>
        <authorList>
            <person name="Lin K."/>
            <person name="Geurts R."/>
            <person name="Zhang Z."/>
            <person name="Limpens E."/>
            <person name="Saunders D.G."/>
            <person name="Mu D."/>
            <person name="Pang E."/>
            <person name="Cao H."/>
            <person name="Cha H."/>
            <person name="Lin T."/>
            <person name="Zhou Q."/>
            <person name="Shang Y."/>
            <person name="Li Y."/>
            <person name="Ivanov S."/>
            <person name="Sharma T."/>
            <person name="Velzen R.V."/>
            <person name="Ruijter N.D."/>
            <person name="Aanen D.K."/>
            <person name="Win J."/>
            <person name="Kamoun S."/>
            <person name="Bisseling T."/>
            <person name="Huang S."/>
        </authorList>
    </citation>
    <scope>NUCLEOTIDE SEQUENCE [LARGE SCALE GENOMIC DNA]</scope>
    <source>
        <strain evidence="4">DAOM197198w</strain>
    </source>
</reference>
<sequence>MSEKPFPVDAFPKSPFPDGLISISLWDFGSFEPLTYIYFNIAFVIIAYPLYRIIGGFFRWELDVKTPSNHFSDMMALVRYGFIVFVLGGYARTFNWIMILSFYLALFGFALLSELPFAKQSLITWRNWTIKMWMLFVAAVVAVLVMAGFHIYLAIQLMNVNNFREKNDVYIAWYLGSLVILPILMMFALIAKQEQNTRFLTKFYLKVISIFKRMPKKQQPLTNENGSETQQQTDTEAQNATTGTTPDAEPEQPQPYNKVARIHLHHWQIFYSLAFFTRFNHPISQVVGGITLGIYTQGIGAYGPDNYLEET</sequence>
<dbReference type="Proteomes" id="UP000022910">
    <property type="component" value="Unassembled WGS sequence"/>
</dbReference>
<feature type="transmembrane region" description="Helical" evidence="2">
    <location>
        <begin position="36"/>
        <end position="58"/>
    </location>
</feature>
<feature type="compositionally biased region" description="Polar residues" evidence="1">
    <location>
        <begin position="219"/>
        <end position="245"/>
    </location>
</feature>
<evidence type="ECO:0000313" key="3">
    <source>
        <dbReference type="EMBL" id="EXX64581.1"/>
    </source>
</evidence>
<evidence type="ECO:0000256" key="1">
    <source>
        <dbReference type="SAM" id="MobiDB-lite"/>
    </source>
</evidence>
<keyword evidence="2" id="KW-0472">Membrane</keyword>
<proteinExistence type="predicted"/>
<dbReference type="EMBL" id="JEMT01023017">
    <property type="protein sequence ID" value="EXX64581.1"/>
    <property type="molecule type" value="Genomic_DNA"/>
</dbReference>
<gene>
    <name evidence="3" type="ORF">RirG_141370</name>
</gene>
<dbReference type="HOGENOM" id="CLU_894724_0_0_1"/>
<feature type="transmembrane region" description="Helical" evidence="2">
    <location>
        <begin position="133"/>
        <end position="158"/>
    </location>
</feature>
<keyword evidence="2" id="KW-1133">Transmembrane helix</keyword>
<protein>
    <submittedName>
        <fullName evidence="3">Uncharacterized protein</fullName>
    </submittedName>
</protein>
<dbReference type="AlphaFoldDB" id="A0A015KX32"/>
<organism evidence="3 4">
    <name type="scientific">Rhizophagus irregularis (strain DAOM 197198w)</name>
    <name type="common">Glomus intraradices</name>
    <dbReference type="NCBI Taxonomy" id="1432141"/>
    <lineage>
        <taxon>Eukaryota</taxon>
        <taxon>Fungi</taxon>
        <taxon>Fungi incertae sedis</taxon>
        <taxon>Mucoromycota</taxon>
        <taxon>Glomeromycotina</taxon>
        <taxon>Glomeromycetes</taxon>
        <taxon>Glomerales</taxon>
        <taxon>Glomeraceae</taxon>
        <taxon>Rhizophagus</taxon>
    </lineage>
</organism>
<keyword evidence="4" id="KW-1185">Reference proteome</keyword>
<dbReference type="OMA" id="YHIYLGY"/>
<evidence type="ECO:0000313" key="4">
    <source>
        <dbReference type="Proteomes" id="UP000022910"/>
    </source>
</evidence>
<feature type="transmembrane region" description="Helical" evidence="2">
    <location>
        <begin position="170"/>
        <end position="191"/>
    </location>
</feature>
<dbReference type="OrthoDB" id="441660at2759"/>
<evidence type="ECO:0000256" key="2">
    <source>
        <dbReference type="SAM" id="Phobius"/>
    </source>
</evidence>
<name>A0A015KX32_RHIIW</name>
<comment type="caution">
    <text evidence="3">The sequence shown here is derived from an EMBL/GenBank/DDBJ whole genome shotgun (WGS) entry which is preliminary data.</text>
</comment>
<feature type="transmembrane region" description="Helical" evidence="2">
    <location>
        <begin position="94"/>
        <end position="112"/>
    </location>
</feature>
<feature type="region of interest" description="Disordered" evidence="1">
    <location>
        <begin position="218"/>
        <end position="254"/>
    </location>
</feature>
<feature type="transmembrane region" description="Helical" evidence="2">
    <location>
        <begin position="70"/>
        <end position="88"/>
    </location>
</feature>